<dbReference type="InterPro" id="IPR031778">
    <property type="entry name" value="Sortilin_N"/>
</dbReference>
<accession>A0A9P7FTA2</accession>
<reference evidence="4" key="2">
    <citation type="submission" date="2021-10" db="EMBL/GenBank/DDBJ databases">
        <title>Phylogenomics reveals ancestral predisposition of the termite-cultivated fungus Termitomyces towards a domesticated lifestyle.</title>
        <authorList>
            <person name="Auxier B."/>
            <person name="Grum-Grzhimaylo A."/>
            <person name="Cardenas M.E."/>
            <person name="Lodge J.D."/>
            <person name="Laessoe T."/>
            <person name="Pedersen O."/>
            <person name="Smith M.E."/>
            <person name="Kuyper T.W."/>
            <person name="Franco-Molano E.A."/>
            <person name="Baroni T.J."/>
            <person name="Aanen D.K."/>
        </authorList>
    </citation>
    <scope>NUCLEOTIDE SEQUENCE</scope>
    <source>
        <strain evidence="4">D49</strain>
    </source>
</reference>
<dbReference type="SUPFAM" id="SSF110296">
    <property type="entry name" value="Oligoxyloglucan reducing end-specific cellobiohydrolase"/>
    <property type="match status" value="1"/>
</dbReference>
<evidence type="ECO:0000259" key="3">
    <source>
        <dbReference type="Pfam" id="PF15902"/>
    </source>
</evidence>
<name>A0A9P7FTA2_9AGAR</name>
<dbReference type="PANTHER" id="PTHR12106">
    <property type="entry name" value="SORTILIN RELATED"/>
    <property type="match status" value="1"/>
</dbReference>
<keyword evidence="1" id="KW-0677">Repeat</keyword>
<dbReference type="Proteomes" id="UP000717328">
    <property type="component" value="Unassembled WGS sequence"/>
</dbReference>
<dbReference type="Pfam" id="PF15901">
    <property type="entry name" value="Sortilin_C"/>
    <property type="match status" value="1"/>
</dbReference>
<dbReference type="Gene3D" id="3.30.60.270">
    <property type="match status" value="1"/>
</dbReference>
<dbReference type="GO" id="GO:0006623">
    <property type="term" value="P:protein targeting to vacuole"/>
    <property type="evidence" value="ECO:0007669"/>
    <property type="project" value="TreeGrafter"/>
</dbReference>
<dbReference type="InterPro" id="IPR031777">
    <property type="entry name" value="Sortilin_C"/>
</dbReference>
<dbReference type="AlphaFoldDB" id="A0A9P7FTA2"/>
<evidence type="ECO:0000313" key="4">
    <source>
        <dbReference type="EMBL" id="KAG5634960.1"/>
    </source>
</evidence>
<comment type="caution">
    <text evidence="4">The sequence shown here is derived from an EMBL/GenBank/DDBJ whole genome shotgun (WGS) entry which is preliminary data.</text>
</comment>
<protein>
    <submittedName>
        <fullName evidence="4">Uncharacterized protein</fullName>
    </submittedName>
</protein>
<proteinExistence type="predicted"/>
<dbReference type="InterPro" id="IPR050310">
    <property type="entry name" value="VPS10-sortilin"/>
</dbReference>
<evidence type="ECO:0000256" key="1">
    <source>
        <dbReference type="ARBA" id="ARBA00022737"/>
    </source>
</evidence>
<dbReference type="OrthoDB" id="443634at2759"/>
<dbReference type="GO" id="GO:0006896">
    <property type="term" value="P:Golgi to vacuole transport"/>
    <property type="evidence" value="ECO:0007669"/>
    <property type="project" value="TreeGrafter"/>
</dbReference>
<evidence type="ECO:0000313" key="5">
    <source>
        <dbReference type="Proteomes" id="UP000717328"/>
    </source>
</evidence>
<dbReference type="PANTHER" id="PTHR12106:SF27">
    <property type="entry name" value="SORTILIN-RELATED RECEPTOR"/>
    <property type="match status" value="1"/>
</dbReference>
<feature type="domain" description="Sortilin N-terminal" evidence="3">
    <location>
        <begin position="200"/>
        <end position="335"/>
    </location>
</feature>
<dbReference type="GO" id="GO:0005794">
    <property type="term" value="C:Golgi apparatus"/>
    <property type="evidence" value="ECO:0007669"/>
    <property type="project" value="TreeGrafter"/>
</dbReference>
<reference evidence="4" key="1">
    <citation type="submission" date="2021-02" db="EMBL/GenBank/DDBJ databases">
        <authorList>
            <person name="Nieuwenhuis M."/>
            <person name="Van De Peppel L.J.J."/>
        </authorList>
    </citation>
    <scope>NUCLEOTIDE SEQUENCE</scope>
    <source>
        <strain evidence="4">D49</strain>
    </source>
</reference>
<organism evidence="4 5">
    <name type="scientific">Sphagnurus paluster</name>
    <dbReference type="NCBI Taxonomy" id="117069"/>
    <lineage>
        <taxon>Eukaryota</taxon>
        <taxon>Fungi</taxon>
        <taxon>Dikarya</taxon>
        <taxon>Basidiomycota</taxon>
        <taxon>Agaricomycotina</taxon>
        <taxon>Agaricomycetes</taxon>
        <taxon>Agaricomycetidae</taxon>
        <taxon>Agaricales</taxon>
        <taxon>Tricholomatineae</taxon>
        <taxon>Lyophyllaceae</taxon>
        <taxon>Sphagnurus</taxon>
    </lineage>
</organism>
<dbReference type="GO" id="GO:0016020">
    <property type="term" value="C:membrane"/>
    <property type="evidence" value="ECO:0007669"/>
    <property type="project" value="TreeGrafter"/>
</dbReference>
<dbReference type="GO" id="GO:0006895">
    <property type="term" value="P:Golgi to endosome transport"/>
    <property type="evidence" value="ECO:0007669"/>
    <property type="project" value="TreeGrafter"/>
</dbReference>
<feature type="domain" description="Sortilin C-terminal" evidence="2">
    <location>
        <begin position="79"/>
        <end position="140"/>
    </location>
</feature>
<dbReference type="EMBL" id="JABCKI010006221">
    <property type="protein sequence ID" value="KAG5634960.1"/>
    <property type="molecule type" value="Genomic_DNA"/>
</dbReference>
<gene>
    <name evidence="4" type="ORF">H0H81_000207</name>
</gene>
<keyword evidence="5" id="KW-1185">Reference proteome</keyword>
<evidence type="ECO:0000259" key="2">
    <source>
        <dbReference type="Pfam" id="PF15901"/>
    </source>
</evidence>
<sequence length="385" mass="43003">MFDSITQQPISTTSLASRPVHWTIRRRRMLSGICWISGRHGVSTSLFLTVKPLLNHLCRFQAALQYRRQTPRPGAHHPPDLTSQKLLVLGQVARNDQKDGVSPVVVVHPYFAKTWDKKCGDNDYMEWYARPHNSECLMGISAHNFAKNNGKCGPEPIPTGVCKGGADEMYNGSSGYRKILGNMCVGRLEKDIKIEKPRSQDRGGYVDFETMVGLDGIALVNVVSNPDEAKLSGREVFQSLIRHNDGSIWTHLNPPSIDFQGRSYDRQGTCQLHVHGHTECTDPRASYSSPTVPGLIIAVGNIDQSLAPYTDSDTFLSRDDGFTWEEVHKDAHLWESIGESTSSAKRRCGCGRSCGCSLEYEPWFILLRDFMKTAGSAMVILTFRR</sequence>
<dbReference type="Pfam" id="PF15902">
    <property type="entry name" value="Sortilin-Vps10"/>
    <property type="match status" value="1"/>
</dbReference>
<dbReference type="GO" id="GO:0005829">
    <property type="term" value="C:cytosol"/>
    <property type="evidence" value="ECO:0007669"/>
    <property type="project" value="GOC"/>
</dbReference>